<sequence length="467" mass="52067">MWRLPSTVPVATRVLHGCRARLLASAAEPRARRERPQDILRTWRETPSPQADQHVAALFNLGRATRGRGAGESRADWERHDAMQLGLQDDPAFAELLMALRDAIPSLAPKGLSRLLMGLGDTHEDLPFAHPTTPPEHMKLLLSVVEVACERLLSTWAEGDPHLHDDRDLGFPLFALSRLGLYNEEIFNRASALLSLKLTTSEQSSAPLAVEGLRQWLLACNNVNHSLAEHEGAIARYRPQAPWQDEEGSRLHQLAGTLAFLVRPDPLLGEVLREVNRRPASQLQASKAVALYGLQAVRLLTENGALQTEERLDAALAEQLDYWLEEKTRRVHRSSQLENAVGTALSRSGFQPAQDVTVGHGLSADFRCSRRGQSFFVEVDGPSHFCVRPPWRPRGRTLLKRRIFASLGHDLVSVPYWVAAAPGAYARRGDQSRRPDLDADHEELGELISEQLDALNVEKQREAKAER</sequence>
<dbReference type="Pfam" id="PF08373">
    <property type="entry name" value="RAP"/>
    <property type="match status" value="1"/>
</dbReference>
<dbReference type="OrthoDB" id="431035at2759"/>
<comment type="caution">
    <text evidence="2">The sequence shown here is derived from an EMBL/GenBank/DDBJ whole genome shotgun (WGS) entry which is preliminary data.</text>
</comment>
<keyword evidence="3" id="KW-1185">Reference proteome</keyword>
<dbReference type="Proteomes" id="UP000654075">
    <property type="component" value="Unassembled WGS sequence"/>
</dbReference>
<evidence type="ECO:0000259" key="1">
    <source>
        <dbReference type="Pfam" id="PF08373"/>
    </source>
</evidence>
<organism evidence="2 3">
    <name type="scientific">Polarella glacialis</name>
    <name type="common">Dinoflagellate</name>
    <dbReference type="NCBI Taxonomy" id="89957"/>
    <lineage>
        <taxon>Eukaryota</taxon>
        <taxon>Sar</taxon>
        <taxon>Alveolata</taxon>
        <taxon>Dinophyceae</taxon>
        <taxon>Suessiales</taxon>
        <taxon>Suessiaceae</taxon>
        <taxon>Polarella</taxon>
    </lineage>
</organism>
<protein>
    <recommendedName>
        <fullName evidence="1">RAP domain-containing protein</fullName>
    </recommendedName>
</protein>
<evidence type="ECO:0000313" key="3">
    <source>
        <dbReference type="Proteomes" id="UP000654075"/>
    </source>
</evidence>
<evidence type="ECO:0000313" key="2">
    <source>
        <dbReference type="EMBL" id="CAE8635945.1"/>
    </source>
</evidence>
<dbReference type="AlphaFoldDB" id="A0A813HEL4"/>
<name>A0A813HEL4_POLGL</name>
<reference evidence="2" key="1">
    <citation type="submission" date="2021-02" db="EMBL/GenBank/DDBJ databases">
        <authorList>
            <person name="Dougan E. K."/>
            <person name="Rhodes N."/>
            <person name="Thang M."/>
            <person name="Chan C."/>
        </authorList>
    </citation>
    <scope>NUCLEOTIDE SEQUENCE</scope>
</reference>
<feature type="domain" description="RAP" evidence="1">
    <location>
        <begin position="377"/>
        <end position="417"/>
    </location>
</feature>
<dbReference type="EMBL" id="CAJNNV010031377">
    <property type="protein sequence ID" value="CAE8635945.1"/>
    <property type="molecule type" value="Genomic_DNA"/>
</dbReference>
<accession>A0A813HEL4</accession>
<dbReference type="InterPro" id="IPR013584">
    <property type="entry name" value="RAP"/>
</dbReference>
<proteinExistence type="predicted"/>
<gene>
    <name evidence="2" type="ORF">PGLA1383_LOCUS51495</name>
</gene>